<proteinExistence type="predicted"/>
<dbReference type="OrthoDB" id="6314640at2"/>
<feature type="region of interest" description="Disordered" evidence="1">
    <location>
        <begin position="141"/>
        <end position="170"/>
    </location>
</feature>
<dbReference type="AlphaFoldDB" id="A0A1G5QJH6"/>
<organism evidence="2 3">
    <name type="scientific">Thiohalomonas denitrificans</name>
    <dbReference type="NCBI Taxonomy" id="415747"/>
    <lineage>
        <taxon>Bacteria</taxon>
        <taxon>Pseudomonadati</taxon>
        <taxon>Pseudomonadota</taxon>
        <taxon>Gammaproteobacteria</taxon>
        <taxon>Thiohalomonadales</taxon>
        <taxon>Thiohalomonadaceae</taxon>
        <taxon>Thiohalomonas</taxon>
    </lineage>
</organism>
<dbReference type="InterPro" id="IPR018247">
    <property type="entry name" value="EF_Hand_1_Ca_BS"/>
</dbReference>
<reference evidence="2 3" key="1">
    <citation type="submission" date="2016-10" db="EMBL/GenBank/DDBJ databases">
        <authorList>
            <person name="de Groot N.N."/>
        </authorList>
    </citation>
    <scope>NUCLEOTIDE SEQUENCE [LARGE SCALE GENOMIC DNA]</scope>
    <source>
        <strain evidence="2 3">HLD2</strain>
    </source>
</reference>
<evidence type="ECO:0008006" key="4">
    <source>
        <dbReference type="Google" id="ProtNLM"/>
    </source>
</evidence>
<sequence>MNRVRTIAIGALLGAFLVYPVVAPGVQGEPYDKGDALRGKIATDVVEGNVPVLGEGEIEEMMRAEAERRRLVIDGEAQNVPVLPDPRLTEEQVRDFQRLDQDRSGYISRFEARRNQMEREFEVMDRDDNRRVDLTEFSAFEVEDEGDLPAHTEGLDLHQGEEVSVPTLED</sequence>
<evidence type="ECO:0000256" key="1">
    <source>
        <dbReference type="SAM" id="MobiDB-lite"/>
    </source>
</evidence>
<dbReference type="RefSeq" id="WP_092996551.1">
    <property type="nucleotide sequence ID" value="NZ_FMWD01000006.1"/>
</dbReference>
<dbReference type="Gene3D" id="1.10.238.10">
    <property type="entry name" value="EF-hand"/>
    <property type="match status" value="1"/>
</dbReference>
<name>A0A1G5QJH6_9GAMM</name>
<protein>
    <recommendedName>
        <fullName evidence="4">EF hand</fullName>
    </recommendedName>
</protein>
<evidence type="ECO:0000313" key="2">
    <source>
        <dbReference type="EMBL" id="SCZ61319.1"/>
    </source>
</evidence>
<gene>
    <name evidence="2" type="ORF">SAMN03097708_02117</name>
</gene>
<dbReference type="InterPro" id="IPR011992">
    <property type="entry name" value="EF-hand-dom_pair"/>
</dbReference>
<accession>A0A1G5QJH6</accession>
<dbReference type="PROSITE" id="PS00018">
    <property type="entry name" value="EF_HAND_1"/>
    <property type="match status" value="1"/>
</dbReference>
<evidence type="ECO:0000313" key="3">
    <source>
        <dbReference type="Proteomes" id="UP000199648"/>
    </source>
</evidence>
<keyword evidence="3" id="KW-1185">Reference proteome</keyword>
<dbReference type="EMBL" id="FMWD01000006">
    <property type="protein sequence ID" value="SCZ61319.1"/>
    <property type="molecule type" value="Genomic_DNA"/>
</dbReference>
<dbReference type="SUPFAM" id="SSF47473">
    <property type="entry name" value="EF-hand"/>
    <property type="match status" value="1"/>
</dbReference>
<dbReference type="Proteomes" id="UP000199648">
    <property type="component" value="Unassembled WGS sequence"/>
</dbReference>
<feature type="compositionally biased region" description="Basic and acidic residues" evidence="1">
    <location>
        <begin position="148"/>
        <end position="161"/>
    </location>
</feature>